<sequence>MNSSNENCDRPSRGPTYHAGLALCTADFAVKQSCADAHLKLSKRNGNAKWKAAKAGDVVGKAAVPRKLAWKNSTPRVYPRRVKANCGS</sequence>
<reference evidence="1" key="2">
    <citation type="submission" date="2023-06" db="EMBL/GenBank/DDBJ databases">
        <authorList>
            <person name="Swenson N.G."/>
            <person name="Wegrzyn J.L."/>
            <person name="Mcevoy S.L."/>
        </authorList>
    </citation>
    <scope>NUCLEOTIDE SEQUENCE</scope>
    <source>
        <strain evidence="1">NS2018</strain>
        <tissue evidence="1">Leaf</tissue>
    </source>
</reference>
<comment type="caution">
    <text evidence="1">The sequence shown here is derived from an EMBL/GenBank/DDBJ whole genome shotgun (WGS) entry which is preliminary data.</text>
</comment>
<gene>
    <name evidence="1" type="ORF">LWI29_017138</name>
</gene>
<organism evidence="1 2">
    <name type="scientific">Acer saccharum</name>
    <name type="common">Sugar maple</name>
    <dbReference type="NCBI Taxonomy" id="4024"/>
    <lineage>
        <taxon>Eukaryota</taxon>
        <taxon>Viridiplantae</taxon>
        <taxon>Streptophyta</taxon>
        <taxon>Embryophyta</taxon>
        <taxon>Tracheophyta</taxon>
        <taxon>Spermatophyta</taxon>
        <taxon>Magnoliopsida</taxon>
        <taxon>eudicotyledons</taxon>
        <taxon>Gunneridae</taxon>
        <taxon>Pentapetalae</taxon>
        <taxon>rosids</taxon>
        <taxon>malvids</taxon>
        <taxon>Sapindales</taxon>
        <taxon>Sapindaceae</taxon>
        <taxon>Hippocastanoideae</taxon>
        <taxon>Acereae</taxon>
        <taxon>Acer</taxon>
    </lineage>
</organism>
<evidence type="ECO:0000313" key="1">
    <source>
        <dbReference type="EMBL" id="KAK0578845.1"/>
    </source>
</evidence>
<dbReference type="EMBL" id="JAUESC010000385">
    <property type="protein sequence ID" value="KAK0578845.1"/>
    <property type="molecule type" value="Genomic_DNA"/>
</dbReference>
<evidence type="ECO:0000313" key="2">
    <source>
        <dbReference type="Proteomes" id="UP001168877"/>
    </source>
</evidence>
<accession>A0AA39VG71</accession>
<dbReference type="Proteomes" id="UP001168877">
    <property type="component" value="Unassembled WGS sequence"/>
</dbReference>
<name>A0AA39VG71_ACESA</name>
<keyword evidence="2" id="KW-1185">Reference proteome</keyword>
<reference evidence="1" key="1">
    <citation type="journal article" date="2022" name="Plant J.">
        <title>Strategies of tolerance reflected in two North American maple genomes.</title>
        <authorList>
            <person name="McEvoy S.L."/>
            <person name="Sezen U.U."/>
            <person name="Trouern-Trend A."/>
            <person name="McMahon S.M."/>
            <person name="Schaberg P.G."/>
            <person name="Yang J."/>
            <person name="Wegrzyn J.L."/>
            <person name="Swenson N.G."/>
        </authorList>
    </citation>
    <scope>NUCLEOTIDE SEQUENCE</scope>
    <source>
        <strain evidence="1">NS2018</strain>
    </source>
</reference>
<dbReference type="AlphaFoldDB" id="A0AA39VG71"/>
<proteinExistence type="predicted"/>
<protein>
    <submittedName>
        <fullName evidence="1">Uncharacterized protein</fullName>
    </submittedName>
</protein>